<accession>A0A0E9SAI5</accession>
<organism evidence="1">
    <name type="scientific">Anguilla anguilla</name>
    <name type="common">European freshwater eel</name>
    <name type="synonym">Muraena anguilla</name>
    <dbReference type="NCBI Taxonomy" id="7936"/>
    <lineage>
        <taxon>Eukaryota</taxon>
        <taxon>Metazoa</taxon>
        <taxon>Chordata</taxon>
        <taxon>Craniata</taxon>
        <taxon>Vertebrata</taxon>
        <taxon>Euteleostomi</taxon>
        <taxon>Actinopterygii</taxon>
        <taxon>Neopterygii</taxon>
        <taxon>Teleostei</taxon>
        <taxon>Anguilliformes</taxon>
        <taxon>Anguillidae</taxon>
        <taxon>Anguilla</taxon>
    </lineage>
</organism>
<protein>
    <submittedName>
        <fullName evidence="1">Uncharacterized protein</fullName>
    </submittedName>
</protein>
<name>A0A0E9SAI5_ANGAN</name>
<reference evidence="1" key="1">
    <citation type="submission" date="2014-11" db="EMBL/GenBank/DDBJ databases">
        <authorList>
            <person name="Amaro Gonzalez C."/>
        </authorList>
    </citation>
    <scope>NUCLEOTIDE SEQUENCE</scope>
</reference>
<reference evidence="1" key="2">
    <citation type="journal article" date="2015" name="Fish Shellfish Immunol.">
        <title>Early steps in the European eel (Anguilla anguilla)-Vibrio vulnificus interaction in the gills: Role of the RtxA13 toxin.</title>
        <authorList>
            <person name="Callol A."/>
            <person name="Pajuelo D."/>
            <person name="Ebbesson L."/>
            <person name="Teles M."/>
            <person name="MacKenzie S."/>
            <person name="Amaro C."/>
        </authorList>
    </citation>
    <scope>NUCLEOTIDE SEQUENCE</scope>
</reference>
<proteinExistence type="predicted"/>
<dbReference type="AlphaFoldDB" id="A0A0E9SAI5"/>
<evidence type="ECO:0000313" key="1">
    <source>
        <dbReference type="EMBL" id="JAH38222.1"/>
    </source>
</evidence>
<dbReference type="EMBL" id="GBXM01070355">
    <property type="protein sequence ID" value="JAH38222.1"/>
    <property type="molecule type" value="Transcribed_RNA"/>
</dbReference>
<sequence>MVVLHQLLPAAKDTGDLTWCANTPYHTCPRILQEIVLFKTNKSKSAVYQQISTFQDEIGRVQCFNP</sequence>